<keyword evidence="7" id="KW-0472">Membrane</keyword>
<dbReference type="GO" id="GO:0071555">
    <property type="term" value="P:cell wall organization"/>
    <property type="evidence" value="ECO:0007669"/>
    <property type="project" value="UniProtKB-KW"/>
</dbReference>
<dbReference type="EMBL" id="AMCI01002973">
    <property type="protein sequence ID" value="EJX01407.1"/>
    <property type="molecule type" value="Genomic_DNA"/>
</dbReference>
<evidence type="ECO:0000313" key="10">
    <source>
        <dbReference type="EMBL" id="EJX01407.1"/>
    </source>
</evidence>
<proteinExistence type="predicted"/>
<dbReference type="GO" id="GO:0008955">
    <property type="term" value="F:peptidoglycan glycosyltransferase activity"/>
    <property type="evidence" value="ECO:0007669"/>
    <property type="project" value="TreeGrafter"/>
</dbReference>
<evidence type="ECO:0000256" key="1">
    <source>
        <dbReference type="ARBA" id="ARBA00022676"/>
    </source>
</evidence>
<sequence>MAQVPRVEAAFVASDFNTGAVKALVGGFDFNINMFNHVTQAWRQPGSSFKPFIYSAALDRGFTTSTVVNDAPILIDPKLTGGKVWEPRNYEGRFDGPMTLRHALEKSKNLVTIRIMQAITPRYAQEFIQKFGFDPDKHPANLPMALGAGSVTPWQMLGGYIVLANGGFRVQPYLIERITDVDGRTLMRATNRSAGDEAIRAIDSRNAYVMHSLLHSVATKGTAARATRLLKRQDIGGKTGTTNESHDAWFCGYAGNLVAVTWMGYDTPKPLGSRETGGGLSLPIWIDFMKVALKNTPEYVRIQPPS</sequence>
<dbReference type="AlphaFoldDB" id="J9G2F3"/>
<accession>J9G2F3</accession>
<protein>
    <submittedName>
        <fullName evidence="10">Penicillin-binding protein, 1A family</fullName>
    </submittedName>
</protein>
<dbReference type="GO" id="GO:0008658">
    <property type="term" value="F:penicillin binding"/>
    <property type="evidence" value="ECO:0007669"/>
    <property type="project" value="InterPro"/>
</dbReference>
<keyword evidence="1" id="KW-0328">Glycosyltransferase</keyword>
<comment type="caution">
    <text evidence="10">The sequence shown here is derived from an EMBL/GenBank/DDBJ whole genome shotgun (WGS) entry which is preliminary data.</text>
</comment>
<dbReference type="Pfam" id="PF00905">
    <property type="entry name" value="Transpeptidase"/>
    <property type="match status" value="1"/>
</dbReference>
<dbReference type="Gene3D" id="3.40.710.10">
    <property type="entry name" value="DD-peptidase/beta-lactamase superfamily"/>
    <property type="match status" value="1"/>
</dbReference>
<organism evidence="10">
    <name type="scientific">gut metagenome</name>
    <dbReference type="NCBI Taxonomy" id="749906"/>
    <lineage>
        <taxon>unclassified sequences</taxon>
        <taxon>metagenomes</taxon>
        <taxon>organismal metagenomes</taxon>
    </lineage>
</organism>
<dbReference type="GO" id="GO:0008360">
    <property type="term" value="P:regulation of cell shape"/>
    <property type="evidence" value="ECO:0007669"/>
    <property type="project" value="UniProtKB-KW"/>
</dbReference>
<reference evidence="10" key="1">
    <citation type="journal article" date="2012" name="PLoS ONE">
        <title>Gene sets for utilization of primary and secondary nutrition supplies in the distal gut of endangered iberian lynx.</title>
        <authorList>
            <person name="Alcaide M."/>
            <person name="Messina E."/>
            <person name="Richter M."/>
            <person name="Bargiela R."/>
            <person name="Peplies J."/>
            <person name="Huws S.A."/>
            <person name="Newbold C.J."/>
            <person name="Golyshin P.N."/>
            <person name="Simon M.A."/>
            <person name="Lopez G."/>
            <person name="Yakimov M.M."/>
            <person name="Ferrer M."/>
        </authorList>
    </citation>
    <scope>NUCLEOTIDE SEQUENCE</scope>
</reference>
<keyword evidence="8" id="KW-0961">Cell wall biogenesis/degradation</keyword>
<keyword evidence="5" id="KW-0573">Peptidoglycan synthesis</keyword>
<keyword evidence="2" id="KW-0808">Transferase</keyword>
<dbReference type="InterPro" id="IPR050396">
    <property type="entry name" value="Glycosyltr_51/Transpeptidase"/>
</dbReference>
<evidence type="ECO:0000259" key="9">
    <source>
        <dbReference type="Pfam" id="PF00905"/>
    </source>
</evidence>
<dbReference type="InterPro" id="IPR012338">
    <property type="entry name" value="Beta-lactam/transpept-like"/>
</dbReference>
<keyword evidence="6" id="KW-1133">Transmembrane helix</keyword>
<evidence type="ECO:0000256" key="8">
    <source>
        <dbReference type="ARBA" id="ARBA00023316"/>
    </source>
</evidence>
<keyword evidence="3" id="KW-0812">Transmembrane</keyword>
<evidence type="ECO:0000256" key="5">
    <source>
        <dbReference type="ARBA" id="ARBA00022984"/>
    </source>
</evidence>
<evidence type="ECO:0000256" key="4">
    <source>
        <dbReference type="ARBA" id="ARBA00022960"/>
    </source>
</evidence>
<evidence type="ECO:0000256" key="3">
    <source>
        <dbReference type="ARBA" id="ARBA00022692"/>
    </source>
</evidence>
<dbReference type="GO" id="GO:0030288">
    <property type="term" value="C:outer membrane-bounded periplasmic space"/>
    <property type="evidence" value="ECO:0007669"/>
    <property type="project" value="TreeGrafter"/>
</dbReference>
<name>J9G2F3_9ZZZZ</name>
<keyword evidence="4" id="KW-0133">Cell shape</keyword>
<dbReference type="InterPro" id="IPR001460">
    <property type="entry name" value="PCN-bd_Tpept"/>
</dbReference>
<feature type="non-terminal residue" evidence="10">
    <location>
        <position position="306"/>
    </location>
</feature>
<gene>
    <name evidence="10" type="ORF">EVA_10487</name>
</gene>
<evidence type="ECO:0000256" key="6">
    <source>
        <dbReference type="ARBA" id="ARBA00022989"/>
    </source>
</evidence>
<evidence type="ECO:0000256" key="2">
    <source>
        <dbReference type="ARBA" id="ARBA00022679"/>
    </source>
</evidence>
<dbReference type="PANTHER" id="PTHR32282">
    <property type="entry name" value="BINDING PROTEIN TRANSPEPTIDASE, PUTATIVE-RELATED"/>
    <property type="match status" value="1"/>
</dbReference>
<dbReference type="PANTHER" id="PTHR32282:SF27">
    <property type="entry name" value="PENICILLIN-BINDING PROTEIN 1A"/>
    <property type="match status" value="1"/>
</dbReference>
<feature type="domain" description="Penicillin-binding protein transpeptidase" evidence="9">
    <location>
        <begin position="10"/>
        <end position="278"/>
    </location>
</feature>
<evidence type="ECO:0000256" key="7">
    <source>
        <dbReference type="ARBA" id="ARBA00023136"/>
    </source>
</evidence>
<dbReference type="GO" id="GO:0009252">
    <property type="term" value="P:peptidoglycan biosynthetic process"/>
    <property type="evidence" value="ECO:0007669"/>
    <property type="project" value="UniProtKB-KW"/>
</dbReference>
<dbReference type="SUPFAM" id="SSF56601">
    <property type="entry name" value="beta-lactamase/transpeptidase-like"/>
    <property type="match status" value="1"/>
</dbReference>